<dbReference type="PaxDb" id="3847-GLYMA04G33095.1"/>
<evidence type="ECO:0000256" key="2">
    <source>
        <dbReference type="ARBA" id="ARBA00006108"/>
    </source>
</evidence>
<dbReference type="EMBL" id="CM000837">
    <property type="protein sequence ID" value="KRH63296.1"/>
    <property type="molecule type" value="Genomic_DNA"/>
</dbReference>
<dbReference type="PANTHER" id="PTHR21230">
    <property type="entry name" value="VESICLE TRANSPORT V-SNARE PROTEIN VTI1-RELATED"/>
    <property type="match status" value="1"/>
</dbReference>
<proteinExistence type="inferred from homology"/>
<reference evidence="9 10" key="1">
    <citation type="journal article" date="2010" name="Nature">
        <title>Genome sequence of the palaeopolyploid soybean.</title>
        <authorList>
            <person name="Schmutz J."/>
            <person name="Cannon S.B."/>
            <person name="Schlueter J."/>
            <person name="Ma J."/>
            <person name="Mitros T."/>
            <person name="Nelson W."/>
            <person name="Hyten D.L."/>
            <person name="Song Q."/>
            <person name="Thelen J.J."/>
            <person name="Cheng J."/>
            <person name="Xu D."/>
            <person name="Hellsten U."/>
            <person name="May G.D."/>
            <person name="Yu Y."/>
            <person name="Sakurai T."/>
            <person name="Umezawa T."/>
            <person name="Bhattacharyya M.K."/>
            <person name="Sandhu D."/>
            <person name="Valliyodan B."/>
            <person name="Lindquist E."/>
            <person name="Peto M."/>
            <person name="Grant D."/>
            <person name="Shu S."/>
            <person name="Goodstein D."/>
            <person name="Barry K."/>
            <person name="Futrell-Griggs M."/>
            <person name="Abernathy B."/>
            <person name="Du J."/>
            <person name="Tian Z."/>
            <person name="Zhu L."/>
            <person name="Gill N."/>
            <person name="Joshi T."/>
            <person name="Libault M."/>
            <person name="Sethuraman A."/>
            <person name="Zhang X.-C."/>
            <person name="Shinozaki K."/>
            <person name="Nguyen H.T."/>
            <person name="Wing R.A."/>
            <person name="Cregan P."/>
            <person name="Specht J."/>
            <person name="Grimwood J."/>
            <person name="Rokhsar D."/>
            <person name="Stacey G."/>
            <person name="Shoemaker R.C."/>
            <person name="Jackson S.A."/>
        </authorList>
    </citation>
    <scope>NUCLEOTIDE SEQUENCE [LARGE SCALE GENOMIC DNA]</scope>
    <source>
        <strain evidence="10">cv. Williams 82</strain>
        <tissue evidence="9">Callus</tissue>
    </source>
</reference>
<evidence type="ECO:0000313" key="10">
    <source>
        <dbReference type="EnsemblPlants" id="KRH63296"/>
    </source>
</evidence>
<dbReference type="GO" id="GO:0006906">
    <property type="term" value="P:vesicle fusion"/>
    <property type="evidence" value="ECO:0000318"/>
    <property type="project" value="GO_Central"/>
</dbReference>
<dbReference type="Gramene" id="KRH63296">
    <property type="protein sequence ID" value="KRH63296"/>
    <property type="gene ID" value="GLYMA_04G166200"/>
</dbReference>
<evidence type="ECO:0008006" key="12">
    <source>
        <dbReference type="Google" id="ProtNLM"/>
    </source>
</evidence>
<dbReference type="OrthoDB" id="430637at2759"/>
<reference evidence="10" key="2">
    <citation type="submission" date="2018-02" db="UniProtKB">
        <authorList>
            <consortium name="EnsemblPlants"/>
        </authorList>
    </citation>
    <scope>IDENTIFICATION</scope>
    <source>
        <strain evidence="10">Williams 82</strain>
    </source>
</reference>
<dbReference type="GO" id="GO:0005789">
    <property type="term" value="C:endoplasmic reticulum membrane"/>
    <property type="evidence" value="ECO:0000318"/>
    <property type="project" value="GO_Central"/>
</dbReference>
<dbReference type="GO" id="GO:0031902">
    <property type="term" value="C:late endosome membrane"/>
    <property type="evidence" value="ECO:0000318"/>
    <property type="project" value="GO_Central"/>
</dbReference>
<name>A0A0R0K964_SOYBN</name>
<dbReference type="Proteomes" id="UP000008827">
    <property type="component" value="Chromosome 4"/>
</dbReference>
<dbReference type="Gene3D" id="1.20.5.110">
    <property type="match status" value="1"/>
</dbReference>
<evidence type="ECO:0000313" key="11">
    <source>
        <dbReference type="Proteomes" id="UP000008827"/>
    </source>
</evidence>
<dbReference type="STRING" id="3847.A0A0R0K964"/>
<evidence type="ECO:0000256" key="1">
    <source>
        <dbReference type="ARBA" id="ARBA00004211"/>
    </source>
</evidence>
<dbReference type="EnsemblPlants" id="KRH63296">
    <property type="protein sequence ID" value="KRH63296"/>
    <property type="gene ID" value="GLYMA_04G166200"/>
</dbReference>
<organism evidence="9">
    <name type="scientific">Glycine max</name>
    <name type="common">Soybean</name>
    <name type="synonym">Glycine hispida</name>
    <dbReference type="NCBI Taxonomy" id="3847"/>
    <lineage>
        <taxon>Eukaryota</taxon>
        <taxon>Viridiplantae</taxon>
        <taxon>Streptophyta</taxon>
        <taxon>Embryophyta</taxon>
        <taxon>Tracheophyta</taxon>
        <taxon>Spermatophyta</taxon>
        <taxon>Magnoliopsida</taxon>
        <taxon>eudicotyledons</taxon>
        <taxon>Gunneridae</taxon>
        <taxon>Pentapetalae</taxon>
        <taxon>rosids</taxon>
        <taxon>fabids</taxon>
        <taxon>Fabales</taxon>
        <taxon>Fabaceae</taxon>
        <taxon>Papilionoideae</taxon>
        <taxon>50 kb inversion clade</taxon>
        <taxon>NPAAA clade</taxon>
        <taxon>indigoferoid/millettioid clade</taxon>
        <taxon>Phaseoleae</taxon>
        <taxon>Glycine</taxon>
        <taxon>Glycine subgen. Soja</taxon>
    </lineage>
</organism>
<dbReference type="GO" id="GO:0012507">
    <property type="term" value="C:ER to Golgi transport vesicle membrane"/>
    <property type="evidence" value="ECO:0000318"/>
    <property type="project" value="GO_Central"/>
</dbReference>
<evidence type="ECO:0000256" key="5">
    <source>
        <dbReference type="ARBA" id="ARBA00022927"/>
    </source>
</evidence>
<sequence>MASNDQKGRLLISTERLNQSTDRIKESRKTMLEKEDLGEFILRDLHQQRESLLHANKTGMDDNISKSKKILSAMSRRMSRNKGLLAPQ</sequence>
<dbReference type="OMA" id="LHAHNML"/>
<comment type="similarity">
    <text evidence="2">Belongs to the VTI1 family.</text>
</comment>
<evidence type="ECO:0000256" key="3">
    <source>
        <dbReference type="ARBA" id="ARBA00022448"/>
    </source>
</evidence>
<evidence type="ECO:0000256" key="8">
    <source>
        <dbReference type="ARBA" id="ARBA00023136"/>
    </source>
</evidence>
<evidence type="ECO:0000313" key="9">
    <source>
        <dbReference type="EMBL" id="KRH63296.1"/>
    </source>
</evidence>
<keyword evidence="8" id="KW-0472">Membrane</keyword>
<evidence type="ECO:0000256" key="6">
    <source>
        <dbReference type="ARBA" id="ARBA00022989"/>
    </source>
</evidence>
<evidence type="ECO:0000256" key="7">
    <source>
        <dbReference type="ARBA" id="ARBA00023054"/>
    </source>
</evidence>
<keyword evidence="4" id="KW-0812">Transmembrane</keyword>
<dbReference type="GO" id="GO:0005484">
    <property type="term" value="F:SNAP receptor activity"/>
    <property type="evidence" value="ECO:0000318"/>
    <property type="project" value="GO_Central"/>
</dbReference>
<keyword evidence="3" id="KW-0813">Transport</keyword>
<evidence type="ECO:0000256" key="4">
    <source>
        <dbReference type="ARBA" id="ARBA00022692"/>
    </source>
</evidence>
<dbReference type="FunFam" id="1.20.5.110:FF:000002">
    <property type="entry name" value="Vesicle transport through interaction with t-SNAREsB"/>
    <property type="match status" value="1"/>
</dbReference>
<accession>A0A0R0K964</accession>
<reference evidence="9" key="3">
    <citation type="submission" date="2018-07" db="EMBL/GenBank/DDBJ databases">
        <title>WGS assembly of Glycine max.</title>
        <authorList>
            <person name="Schmutz J."/>
            <person name="Cannon S."/>
            <person name="Schlueter J."/>
            <person name="Ma J."/>
            <person name="Mitros T."/>
            <person name="Nelson W."/>
            <person name="Hyten D."/>
            <person name="Song Q."/>
            <person name="Thelen J."/>
            <person name="Cheng J."/>
            <person name="Xu D."/>
            <person name="Hellsten U."/>
            <person name="May G."/>
            <person name="Yu Y."/>
            <person name="Sakurai T."/>
            <person name="Umezawa T."/>
            <person name="Bhattacharyya M."/>
            <person name="Sandhu D."/>
            <person name="Valliyodan B."/>
            <person name="Lindquist E."/>
            <person name="Peto M."/>
            <person name="Grant D."/>
            <person name="Shu S."/>
            <person name="Goodstein D."/>
            <person name="Barry K."/>
            <person name="Futrell-Griggs M."/>
            <person name="Abernathy B."/>
            <person name="Du J."/>
            <person name="Tian Z."/>
            <person name="Zhu L."/>
            <person name="Gill N."/>
            <person name="Joshi T."/>
            <person name="Libault M."/>
            <person name="Sethuraman A."/>
            <person name="Zhang X."/>
            <person name="Shinozaki K."/>
            <person name="Nguyen H."/>
            <person name="Wing R."/>
            <person name="Cregan P."/>
            <person name="Specht J."/>
            <person name="Grimwood J."/>
            <person name="Rokhsar D."/>
            <person name="Stacey G."/>
            <person name="Shoemaker R."/>
            <person name="Jackson S."/>
        </authorList>
    </citation>
    <scope>NUCLEOTIDE SEQUENCE</scope>
    <source>
        <tissue evidence="9">Callus</tissue>
    </source>
</reference>
<keyword evidence="11" id="KW-1185">Reference proteome</keyword>
<dbReference type="InParanoid" id="A0A0R0K964"/>
<keyword evidence="6" id="KW-1133">Transmembrane helix</keyword>
<dbReference type="GO" id="GO:0000149">
    <property type="term" value="F:SNARE binding"/>
    <property type="evidence" value="ECO:0000318"/>
    <property type="project" value="GO_Central"/>
</dbReference>
<comment type="subcellular location">
    <subcellularLocation>
        <location evidence="1">Membrane</location>
        <topology evidence="1">Single-pass type IV membrane protein</topology>
    </subcellularLocation>
</comment>
<dbReference type="AlphaFoldDB" id="A0A0R0K964"/>
<dbReference type="GO" id="GO:0005794">
    <property type="term" value="C:Golgi apparatus"/>
    <property type="evidence" value="ECO:0000318"/>
    <property type="project" value="GO_Central"/>
</dbReference>
<protein>
    <recommendedName>
        <fullName evidence="12">t-SNARE coiled-coil homology domain-containing protein</fullName>
    </recommendedName>
</protein>
<dbReference type="Pfam" id="PF12352">
    <property type="entry name" value="V-SNARE_C"/>
    <property type="match status" value="1"/>
</dbReference>
<dbReference type="GO" id="GO:0015031">
    <property type="term" value="P:protein transport"/>
    <property type="evidence" value="ECO:0007669"/>
    <property type="project" value="UniProtKB-KW"/>
</dbReference>
<dbReference type="SMR" id="A0A0R0K964"/>
<keyword evidence="5" id="KW-0653">Protein transport</keyword>
<dbReference type="SUPFAM" id="SSF58038">
    <property type="entry name" value="SNARE fusion complex"/>
    <property type="match status" value="1"/>
</dbReference>
<keyword evidence="7" id="KW-0175">Coiled coil</keyword>
<gene>
    <name evidence="9" type="ORF">GLYMA_04G166200</name>
</gene>
<dbReference type="PANTHER" id="PTHR21230:SF26">
    <property type="entry name" value="VESICLE TRANSPORT THROUGH INTERACTION WITH T-SNARES HOMOLOG 1A"/>
    <property type="match status" value="1"/>
</dbReference>
<dbReference type="CDD" id="cd15862">
    <property type="entry name" value="SNARE_Vti1"/>
    <property type="match status" value="1"/>
</dbReference>
<dbReference type="GO" id="GO:0031201">
    <property type="term" value="C:SNARE complex"/>
    <property type="evidence" value="ECO:0000318"/>
    <property type="project" value="GO_Central"/>
</dbReference>